<evidence type="ECO:0000256" key="1">
    <source>
        <dbReference type="SAM" id="MobiDB-lite"/>
    </source>
</evidence>
<reference evidence="3" key="1">
    <citation type="journal article" date="2019" name="Int. J. Syst. Evol. Microbiol.">
        <title>The Global Catalogue of Microorganisms (GCM) 10K type strain sequencing project: providing services to taxonomists for standard genome sequencing and annotation.</title>
        <authorList>
            <consortium name="The Broad Institute Genomics Platform"/>
            <consortium name="The Broad Institute Genome Sequencing Center for Infectious Disease"/>
            <person name="Wu L."/>
            <person name="Ma J."/>
        </authorList>
    </citation>
    <scope>NUCLEOTIDE SEQUENCE [LARGE SCALE GENOMIC DNA]</scope>
    <source>
        <strain evidence="3">JCM 4594</strain>
    </source>
</reference>
<sequence length="140" mass="15128">MYAVKGNTPDAAERFGRRREAGVLAPGSARCREAGPAGSAGARVRRLRAAAHTGRPRRSEREAAPARPGRREHIMRELRAEAVPGRAGEEGRDALLWHVMSTDDPTTLCGRSLDRHEAAKPPKPDLSDADRYCGACMSAC</sequence>
<feature type="compositionally biased region" description="Basic residues" evidence="1">
    <location>
        <begin position="43"/>
        <end position="56"/>
    </location>
</feature>
<name>A0ABQ3AKW2_9ACTN</name>
<feature type="compositionally biased region" description="Basic and acidic residues" evidence="1">
    <location>
        <begin position="11"/>
        <end position="21"/>
    </location>
</feature>
<accession>A0ABQ3AKW2</accession>
<keyword evidence="3" id="KW-1185">Reference proteome</keyword>
<dbReference type="Proteomes" id="UP000600946">
    <property type="component" value="Unassembled WGS sequence"/>
</dbReference>
<protein>
    <submittedName>
        <fullName evidence="2">Uncharacterized protein</fullName>
    </submittedName>
</protein>
<gene>
    <name evidence="2" type="ORF">GCM10010326_62410</name>
</gene>
<dbReference type="EMBL" id="BMUU01000013">
    <property type="protein sequence ID" value="GGY59130.1"/>
    <property type="molecule type" value="Genomic_DNA"/>
</dbReference>
<proteinExistence type="predicted"/>
<evidence type="ECO:0000313" key="3">
    <source>
        <dbReference type="Proteomes" id="UP000600946"/>
    </source>
</evidence>
<comment type="caution">
    <text evidence="2">The sequence shown here is derived from an EMBL/GenBank/DDBJ whole genome shotgun (WGS) entry which is preliminary data.</text>
</comment>
<feature type="region of interest" description="Disordered" evidence="1">
    <location>
        <begin position="1"/>
        <end position="71"/>
    </location>
</feature>
<evidence type="ECO:0000313" key="2">
    <source>
        <dbReference type="EMBL" id="GGY59130.1"/>
    </source>
</evidence>
<feature type="compositionally biased region" description="Basic and acidic residues" evidence="1">
    <location>
        <begin position="57"/>
        <end position="71"/>
    </location>
</feature>
<organism evidence="2 3">
    <name type="scientific">Streptomyces xanthochromogenes</name>
    <dbReference type="NCBI Taxonomy" id="67384"/>
    <lineage>
        <taxon>Bacteria</taxon>
        <taxon>Bacillati</taxon>
        <taxon>Actinomycetota</taxon>
        <taxon>Actinomycetes</taxon>
        <taxon>Kitasatosporales</taxon>
        <taxon>Streptomycetaceae</taxon>
        <taxon>Streptomyces</taxon>
    </lineage>
</organism>